<name>A0A6A2WGN0_HIBSY</name>
<dbReference type="AlphaFoldDB" id="A0A6A2WGN0"/>
<evidence type="ECO:0000313" key="3">
    <source>
        <dbReference type="EMBL" id="KAE8657953.1"/>
    </source>
</evidence>
<sequence>MEEEINFPKWGKWEGQRFRRRNELWYKRILDPGSYVAPNSTTRVFGRGELVMDAGKIARRYLRSDFFIDFIATLPLPQIVIWFIIPATRSPRTDHKNNALALIVLLQYIPRLYLIFPLSSQIIKAMEWLQRRLGRVYFMLEENLQKGLASLGCNLSYLDCDTFGHSDRSNWTKFTDLFAIPYGEIRGWRLKRRDKGVDEPSTAPEDLRHRVRRLFSINGLQLVELMKKPFCMAYLLIFFVTFNATYGWILFACKLLSHVPFFSQMDDQLLDAICERLVSLSTEGSQVRGQPFRRLHSKKLQQTFWFYSYHWRTWAASFIQACLGVGTKEDVDCRSFASDEKEDDETKEEGRGRKVNSRLHSFSGKMNLRVTILASRFAANTRRGAQKIKMLRCQNYKNQRNPTFLQNLTMTDKMVRFIIGVYTAKFLDWGRTF</sequence>
<dbReference type="GO" id="GO:0030552">
    <property type="term" value="F:cAMP binding"/>
    <property type="evidence" value="ECO:0007669"/>
    <property type="project" value="UniProtKB-KW"/>
</dbReference>
<keyword evidence="4" id="KW-1185">Reference proteome</keyword>
<keyword evidence="1" id="KW-0407">Ion channel</keyword>
<feature type="transmembrane region" description="Helical" evidence="2">
    <location>
        <begin position="231"/>
        <end position="251"/>
    </location>
</feature>
<evidence type="ECO:0000256" key="2">
    <source>
        <dbReference type="SAM" id="Phobius"/>
    </source>
</evidence>
<reference evidence="3" key="1">
    <citation type="submission" date="2019-09" db="EMBL/GenBank/DDBJ databases">
        <title>Draft genome information of white flower Hibiscus syriacus.</title>
        <authorList>
            <person name="Kim Y.-M."/>
        </authorList>
    </citation>
    <scope>NUCLEOTIDE SEQUENCE [LARGE SCALE GENOMIC DNA]</scope>
    <source>
        <strain evidence="3">YM2019G1</strain>
    </source>
</reference>
<dbReference type="GO" id="GO:0016020">
    <property type="term" value="C:membrane"/>
    <property type="evidence" value="ECO:0007669"/>
    <property type="project" value="UniProtKB-SubCell"/>
</dbReference>
<dbReference type="EMBL" id="VEPZ02001749">
    <property type="protein sequence ID" value="KAE8657953.1"/>
    <property type="molecule type" value="Genomic_DNA"/>
</dbReference>
<feature type="transmembrane region" description="Helical" evidence="2">
    <location>
        <begin position="66"/>
        <end position="85"/>
    </location>
</feature>
<accession>A0A6A2WGN0</accession>
<keyword evidence="2" id="KW-1133">Transmembrane helix</keyword>
<keyword evidence="2" id="KW-0812">Transmembrane</keyword>
<comment type="caution">
    <text evidence="3">The sequence shown here is derived from an EMBL/GenBank/DDBJ whole genome shotgun (WGS) entry which is preliminary data.</text>
</comment>
<dbReference type="GO" id="GO:0034220">
    <property type="term" value="P:monoatomic ion transmembrane transport"/>
    <property type="evidence" value="ECO:0007669"/>
    <property type="project" value="UniProtKB-KW"/>
</dbReference>
<proteinExistence type="predicted"/>
<keyword evidence="1" id="KW-0813">Transport</keyword>
<gene>
    <name evidence="3" type="ORF">F3Y22_tig00116976pilonHSYRG00185</name>
</gene>
<dbReference type="PANTHER" id="PTHR45651">
    <property type="entry name" value="CYCLIC NUCLEOTIDE-GATED ION CHANNEL 15-RELATED-RELATED"/>
    <property type="match status" value="1"/>
</dbReference>
<protein>
    <submittedName>
        <fullName evidence="3">Cation/hydrogen exchanger family protein</fullName>
    </submittedName>
</protein>
<evidence type="ECO:0000313" key="4">
    <source>
        <dbReference type="Proteomes" id="UP000436088"/>
    </source>
</evidence>
<keyword evidence="2" id="KW-0472">Membrane</keyword>
<evidence type="ECO:0000256" key="1">
    <source>
        <dbReference type="ARBA" id="ARBA00023303"/>
    </source>
</evidence>
<feature type="transmembrane region" description="Helical" evidence="2">
    <location>
        <begin position="97"/>
        <end position="116"/>
    </location>
</feature>
<dbReference type="PANTHER" id="PTHR45651:SF69">
    <property type="entry name" value="CYCLIC NUCLEOTIDE-GATED ION CHANNEL 17"/>
    <property type="match status" value="1"/>
</dbReference>
<keyword evidence="1" id="KW-0406">Ion transport</keyword>
<organism evidence="3 4">
    <name type="scientific">Hibiscus syriacus</name>
    <name type="common">Rose of Sharon</name>
    <dbReference type="NCBI Taxonomy" id="106335"/>
    <lineage>
        <taxon>Eukaryota</taxon>
        <taxon>Viridiplantae</taxon>
        <taxon>Streptophyta</taxon>
        <taxon>Embryophyta</taxon>
        <taxon>Tracheophyta</taxon>
        <taxon>Spermatophyta</taxon>
        <taxon>Magnoliopsida</taxon>
        <taxon>eudicotyledons</taxon>
        <taxon>Gunneridae</taxon>
        <taxon>Pentapetalae</taxon>
        <taxon>rosids</taxon>
        <taxon>malvids</taxon>
        <taxon>Malvales</taxon>
        <taxon>Malvaceae</taxon>
        <taxon>Malvoideae</taxon>
        <taxon>Hibiscus</taxon>
    </lineage>
</organism>
<dbReference type="Proteomes" id="UP000436088">
    <property type="component" value="Unassembled WGS sequence"/>
</dbReference>